<evidence type="ECO:0008006" key="3">
    <source>
        <dbReference type="Google" id="ProtNLM"/>
    </source>
</evidence>
<dbReference type="eggNOG" id="COG1723">
    <property type="taxonomic scope" value="Bacteria"/>
</dbReference>
<sequence>MKVLRPHIAVYRLFDLADEIALERLSSPRLKLSRPRSGAVHFENPPTQLDLGLRTLEGYSGPLVARLYDFGVAALSWRVFLGEEVEWDALVEQALRLPEHPALDGFFLAELEGLERYIAPALLRPQEERIEEEFTVIHLLGVRPARPAGELVAALDLAPVVLGEREAFAPEVRKELFRYTFSYSEEDLAVLGFDRVLIVDSEGIWDVAELVEFAHAELVELSYYDRVLTKELEAVPEVLRQRGWRHFARFDRLRRRLMARHAEIADVRARMDSALRVTEDLYYAKIYRAALELYGAHEIERAVAEKLEVLSETYSMLTEEIHNIRSQILEVGILTLILIEVIRAFVAD</sequence>
<accession>F2NKU9</accession>
<dbReference type="OrthoDB" id="180075at2"/>
<evidence type="ECO:0000313" key="2">
    <source>
        <dbReference type="Proteomes" id="UP000007030"/>
    </source>
</evidence>
<name>F2NKU9_MARHT</name>
<keyword evidence="2" id="KW-1185">Reference proteome</keyword>
<dbReference type="KEGG" id="mhd:Marky_0385"/>
<evidence type="ECO:0000313" key="1">
    <source>
        <dbReference type="EMBL" id="AEB11138.1"/>
    </source>
</evidence>
<dbReference type="STRING" id="869210.Marky_0385"/>
<dbReference type="EMBL" id="CP002630">
    <property type="protein sequence ID" value="AEB11138.1"/>
    <property type="molecule type" value="Genomic_DNA"/>
</dbReference>
<dbReference type="RefSeq" id="WP_013703193.1">
    <property type="nucleotide sequence ID" value="NC_015387.1"/>
</dbReference>
<dbReference type="HOGENOM" id="CLU_042259_0_0_0"/>
<protein>
    <recommendedName>
        <fullName evidence="3">DUF155 domain-containing protein</fullName>
    </recommendedName>
</protein>
<reference evidence="1 2" key="1">
    <citation type="journal article" date="2012" name="Stand. Genomic Sci.">
        <title>Complete genome sequence of the aerobic, heterotroph Marinithermus hydrothermalis type strain (T1(T)) from a deep-sea hydrothermal vent chimney.</title>
        <authorList>
            <person name="Copeland A."/>
            <person name="Gu W."/>
            <person name="Yasawong M."/>
            <person name="Lapidus A."/>
            <person name="Lucas S."/>
            <person name="Deshpande S."/>
            <person name="Pagani I."/>
            <person name="Tapia R."/>
            <person name="Cheng J.F."/>
            <person name="Goodwin L.A."/>
            <person name="Pitluck S."/>
            <person name="Liolios K."/>
            <person name="Ivanova N."/>
            <person name="Mavromatis K."/>
            <person name="Mikhailova N."/>
            <person name="Pati A."/>
            <person name="Chen A."/>
            <person name="Palaniappan K."/>
            <person name="Land M."/>
            <person name="Pan C."/>
            <person name="Brambilla E.M."/>
            <person name="Rohde M."/>
            <person name="Tindall B.J."/>
            <person name="Sikorski J."/>
            <person name="Goker M."/>
            <person name="Detter J.C."/>
            <person name="Bristow J."/>
            <person name="Eisen J.A."/>
            <person name="Markowitz V."/>
            <person name="Hugenholtz P."/>
            <person name="Kyrpides N.C."/>
            <person name="Klenk H.P."/>
            <person name="Woyke T."/>
        </authorList>
    </citation>
    <scope>NUCLEOTIDE SEQUENCE [LARGE SCALE GENOMIC DNA]</scope>
    <source>
        <strain evidence="2">DSM 14884 / JCM 11576 / T1</strain>
    </source>
</reference>
<dbReference type="AlphaFoldDB" id="F2NKU9"/>
<gene>
    <name evidence="1" type="ordered locus">Marky_0385</name>
</gene>
<proteinExistence type="predicted"/>
<dbReference type="Proteomes" id="UP000007030">
    <property type="component" value="Chromosome"/>
</dbReference>
<organism evidence="1 2">
    <name type="scientific">Marinithermus hydrothermalis (strain DSM 14884 / JCM 11576 / T1)</name>
    <dbReference type="NCBI Taxonomy" id="869210"/>
    <lineage>
        <taxon>Bacteria</taxon>
        <taxon>Thermotogati</taxon>
        <taxon>Deinococcota</taxon>
        <taxon>Deinococci</taxon>
        <taxon>Thermales</taxon>
        <taxon>Thermaceae</taxon>
        <taxon>Marinithermus</taxon>
    </lineage>
</organism>